<dbReference type="Gene3D" id="2.60.120.260">
    <property type="entry name" value="Galactose-binding domain-like"/>
    <property type="match status" value="1"/>
</dbReference>
<keyword evidence="2" id="KW-1185">Reference proteome</keyword>
<accession>A0ABT9IXR8</accession>
<comment type="caution">
    <text evidence="1">The sequence shown here is derived from an EMBL/GenBank/DDBJ whole genome shotgun (WGS) entry which is preliminary data.</text>
</comment>
<dbReference type="RefSeq" id="WP_305991454.1">
    <property type="nucleotide sequence ID" value="NZ_JAVAMP010000002.1"/>
</dbReference>
<evidence type="ECO:0000313" key="1">
    <source>
        <dbReference type="EMBL" id="MDP5274166.1"/>
    </source>
</evidence>
<evidence type="ECO:0000313" key="2">
    <source>
        <dbReference type="Proteomes" id="UP001231941"/>
    </source>
</evidence>
<reference evidence="1 2" key="1">
    <citation type="submission" date="2023-08" db="EMBL/GenBank/DDBJ databases">
        <authorList>
            <person name="Park J.-S."/>
        </authorList>
    </citation>
    <scope>NUCLEOTIDE SEQUENCE [LARGE SCALE GENOMIC DNA]</scope>
    <source>
        <strain evidence="1 2">2205SS18-9</strain>
    </source>
</reference>
<protein>
    <submittedName>
        <fullName evidence="1">Uncharacterized protein</fullName>
    </submittedName>
</protein>
<sequence length="120" mass="13436">MNSTPFGDETIQKLTPEEVNKSLQQTVDINPEGKLLSFGIWLKADRDHEAQIKIQNRDNSDSKAEVVNVTTEWDYYKVTLDEPLQLSEDGKDGVTVVLWSGDYNGTTDAVYAWGAGLIEE</sequence>
<gene>
    <name evidence="1" type="ORF">Q5Y73_08610</name>
</gene>
<dbReference type="EMBL" id="JAVAMP010000002">
    <property type="protein sequence ID" value="MDP5274166.1"/>
    <property type="molecule type" value="Genomic_DNA"/>
</dbReference>
<organism evidence="1 2">
    <name type="scientific">Chengkuizengella axinellae</name>
    <dbReference type="NCBI Taxonomy" id="3064388"/>
    <lineage>
        <taxon>Bacteria</taxon>
        <taxon>Bacillati</taxon>
        <taxon>Bacillota</taxon>
        <taxon>Bacilli</taxon>
        <taxon>Bacillales</taxon>
        <taxon>Paenibacillaceae</taxon>
        <taxon>Chengkuizengella</taxon>
    </lineage>
</organism>
<name>A0ABT9IXR8_9BACL</name>
<proteinExistence type="predicted"/>
<dbReference type="Proteomes" id="UP001231941">
    <property type="component" value="Unassembled WGS sequence"/>
</dbReference>